<accession>A0A1I2ZT91</accession>
<keyword evidence="1" id="KW-0812">Transmembrane</keyword>
<organism evidence="2 3">
    <name type="scientific">Pedobacter insulae</name>
    <dbReference type="NCBI Taxonomy" id="414048"/>
    <lineage>
        <taxon>Bacteria</taxon>
        <taxon>Pseudomonadati</taxon>
        <taxon>Bacteroidota</taxon>
        <taxon>Sphingobacteriia</taxon>
        <taxon>Sphingobacteriales</taxon>
        <taxon>Sphingobacteriaceae</taxon>
        <taxon>Pedobacter</taxon>
    </lineage>
</organism>
<keyword evidence="3" id="KW-1185">Reference proteome</keyword>
<feature type="transmembrane region" description="Helical" evidence="1">
    <location>
        <begin position="7"/>
        <end position="24"/>
    </location>
</feature>
<dbReference type="Proteomes" id="UP000199666">
    <property type="component" value="Unassembled WGS sequence"/>
</dbReference>
<dbReference type="AlphaFoldDB" id="A0A1I2ZT91"/>
<keyword evidence="1" id="KW-0472">Membrane</keyword>
<evidence type="ECO:0000313" key="3">
    <source>
        <dbReference type="Proteomes" id="UP000199666"/>
    </source>
</evidence>
<gene>
    <name evidence="2" type="ORF">SAMN04489864_11133</name>
</gene>
<dbReference type="RefSeq" id="WP_177217147.1">
    <property type="nucleotide sequence ID" value="NZ_FOPP01000011.1"/>
</dbReference>
<dbReference type="STRING" id="414048.SAMN04489864_11133"/>
<proteinExistence type="predicted"/>
<feature type="transmembrane region" description="Helical" evidence="1">
    <location>
        <begin position="30"/>
        <end position="47"/>
    </location>
</feature>
<sequence>MKQIFILIRVIVAITLITLGVNNLSEPSNIDVAIGVFEIILGLAIVFKPITNLFKKI</sequence>
<protein>
    <submittedName>
        <fullName evidence="2">Uncharacterized protein</fullName>
    </submittedName>
</protein>
<keyword evidence="1" id="KW-1133">Transmembrane helix</keyword>
<name>A0A1I2ZT91_9SPHI</name>
<reference evidence="2 3" key="1">
    <citation type="submission" date="2016-10" db="EMBL/GenBank/DDBJ databases">
        <authorList>
            <person name="de Groot N.N."/>
        </authorList>
    </citation>
    <scope>NUCLEOTIDE SEQUENCE [LARGE SCALE GENOMIC DNA]</scope>
    <source>
        <strain evidence="2 3">DSM 18684</strain>
    </source>
</reference>
<dbReference type="EMBL" id="FOPP01000011">
    <property type="protein sequence ID" value="SFH40291.1"/>
    <property type="molecule type" value="Genomic_DNA"/>
</dbReference>
<evidence type="ECO:0000256" key="1">
    <source>
        <dbReference type="SAM" id="Phobius"/>
    </source>
</evidence>
<evidence type="ECO:0000313" key="2">
    <source>
        <dbReference type="EMBL" id="SFH40291.1"/>
    </source>
</evidence>